<dbReference type="PANTHER" id="PTHR43214">
    <property type="entry name" value="TWO-COMPONENT RESPONSE REGULATOR"/>
    <property type="match status" value="1"/>
</dbReference>
<protein>
    <submittedName>
        <fullName evidence="5">Response regulator transcription factor</fullName>
    </submittedName>
</protein>
<dbReference type="InterPro" id="IPR011006">
    <property type="entry name" value="CheY-like_superfamily"/>
</dbReference>
<dbReference type="RefSeq" id="WP_211469803.1">
    <property type="nucleotide sequence ID" value="NZ_JAGSXH010000084.1"/>
</dbReference>
<feature type="domain" description="HTH luxR-type" evidence="3">
    <location>
        <begin position="135"/>
        <end position="200"/>
    </location>
</feature>
<dbReference type="InterPro" id="IPR039420">
    <property type="entry name" value="WalR-like"/>
</dbReference>
<dbReference type="Pfam" id="PF00072">
    <property type="entry name" value="Response_reg"/>
    <property type="match status" value="1"/>
</dbReference>
<evidence type="ECO:0000313" key="5">
    <source>
        <dbReference type="EMBL" id="MBS2965445.1"/>
    </source>
</evidence>
<dbReference type="GO" id="GO:0003677">
    <property type="term" value="F:DNA binding"/>
    <property type="evidence" value="ECO:0007669"/>
    <property type="project" value="UniProtKB-KW"/>
</dbReference>
<dbReference type="InterPro" id="IPR036388">
    <property type="entry name" value="WH-like_DNA-bd_sf"/>
</dbReference>
<evidence type="ECO:0000256" key="1">
    <source>
        <dbReference type="ARBA" id="ARBA00023125"/>
    </source>
</evidence>
<dbReference type="InterPro" id="IPR001789">
    <property type="entry name" value="Sig_transdc_resp-reg_receiver"/>
</dbReference>
<dbReference type="GO" id="GO:0006355">
    <property type="term" value="P:regulation of DNA-templated transcription"/>
    <property type="evidence" value="ECO:0007669"/>
    <property type="project" value="InterPro"/>
</dbReference>
<dbReference type="PROSITE" id="PS50110">
    <property type="entry name" value="RESPONSE_REGULATORY"/>
    <property type="match status" value="1"/>
</dbReference>
<dbReference type="SMART" id="SM00421">
    <property type="entry name" value="HTH_LUXR"/>
    <property type="match status" value="1"/>
</dbReference>
<comment type="caution">
    <text evidence="5">The sequence shown here is derived from an EMBL/GenBank/DDBJ whole genome shotgun (WGS) entry which is preliminary data.</text>
</comment>
<organism evidence="5 6">
    <name type="scientific">Actinocrinis puniceicyclus</name>
    <dbReference type="NCBI Taxonomy" id="977794"/>
    <lineage>
        <taxon>Bacteria</taxon>
        <taxon>Bacillati</taxon>
        <taxon>Actinomycetota</taxon>
        <taxon>Actinomycetes</taxon>
        <taxon>Catenulisporales</taxon>
        <taxon>Actinospicaceae</taxon>
        <taxon>Actinocrinis</taxon>
    </lineage>
</organism>
<evidence type="ECO:0000313" key="6">
    <source>
        <dbReference type="Proteomes" id="UP000677913"/>
    </source>
</evidence>
<name>A0A8J7WTJ7_9ACTN</name>
<dbReference type="Gene3D" id="3.40.50.2300">
    <property type="match status" value="1"/>
</dbReference>
<dbReference type="PANTHER" id="PTHR43214:SF42">
    <property type="entry name" value="TRANSCRIPTIONAL REGULATORY PROTEIN DESR"/>
    <property type="match status" value="1"/>
</dbReference>
<dbReference type="PROSITE" id="PS50043">
    <property type="entry name" value="HTH_LUXR_2"/>
    <property type="match status" value="1"/>
</dbReference>
<dbReference type="SUPFAM" id="SSF46894">
    <property type="entry name" value="C-terminal effector domain of the bipartite response regulators"/>
    <property type="match status" value="1"/>
</dbReference>
<dbReference type="EMBL" id="JAGSXH010000084">
    <property type="protein sequence ID" value="MBS2965445.1"/>
    <property type="molecule type" value="Genomic_DNA"/>
</dbReference>
<dbReference type="InterPro" id="IPR016032">
    <property type="entry name" value="Sig_transdc_resp-reg_C-effctor"/>
</dbReference>
<dbReference type="Proteomes" id="UP000677913">
    <property type="component" value="Unassembled WGS sequence"/>
</dbReference>
<reference evidence="5" key="1">
    <citation type="submission" date="2021-04" db="EMBL/GenBank/DDBJ databases">
        <title>Genome based classification of Actinospica acidithermotolerans sp. nov., an actinobacterium isolated from an Indonesian hot spring.</title>
        <authorList>
            <person name="Kusuma A.B."/>
            <person name="Putra K.E."/>
            <person name="Nafisah S."/>
            <person name="Loh J."/>
            <person name="Nouioui I."/>
            <person name="Goodfellow M."/>
        </authorList>
    </citation>
    <scope>NUCLEOTIDE SEQUENCE</scope>
    <source>
        <strain evidence="5">DSM 45618</strain>
    </source>
</reference>
<comment type="caution">
    <text evidence="2">Lacks conserved residue(s) required for the propagation of feature annotation.</text>
</comment>
<dbReference type="SMART" id="SM00448">
    <property type="entry name" value="REC"/>
    <property type="match status" value="1"/>
</dbReference>
<evidence type="ECO:0000256" key="2">
    <source>
        <dbReference type="PROSITE-ProRule" id="PRU00169"/>
    </source>
</evidence>
<dbReference type="PROSITE" id="PS00622">
    <property type="entry name" value="HTH_LUXR_1"/>
    <property type="match status" value="1"/>
</dbReference>
<dbReference type="InterPro" id="IPR000792">
    <property type="entry name" value="Tscrpt_reg_LuxR_C"/>
</dbReference>
<keyword evidence="1" id="KW-0238">DNA-binding</keyword>
<evidence type="ECO:0000259" key="4">
    <source>
        <dbReference type="PROSITE" id="PS50110"/>
    </source>
</evidence>
<dbReference type="SUPFAM" id="SSF52172">
    <property type="entry name" value="CheY-like"/>
    <property type="match status" value="1"/>
</dbReference>
<sequence>MEIDVLVCDDLHLSRSALAALLERYQELRVVAAVDSRADALAFAESHEPDVVIISFEGEDDDAIEIAKTVATVSGSQSVLLTTTFTRPVVREAFAAGIRGIVERSASPRQFVEAIQRVHRGERVFDTERTVAALLNGGDCPLTMRELSVLESVSRGDTVAEIAACLHLSEGTVRNYLSSVVRKTKARNRIDALRIARESHWI</sequence>
<dbReference type="PRINTS" id="PR00038">
    <property type="entry name" value="HTHLUXR"/>
</dbReference>
<dbReference type="Pfam" id="PF00196">
    <property type="entry name" value="GerE"/>
    <property type="match status" value="1"/>
</dbReference>
<proteinExistence type="predicted"/>
<feature type="domain" description="Response regulatory" evidence="4">
    <location>
        <begin position="4"/>
        <end position="119"/>
    </location>
</feature>
<gene>
    <name evidence="5" type="ORF">KGA66_20505</name>
</gene>
<evidence type="ECO:0000259" key="3">
    <source>
        <dbReference type="PROSITE" id="PS50043"/>
    </source>
</evidence>
<dbReference type="AlphaFoldDB" id="A0A8J7WTJ7"/>
<dbReference type="GO" id="GO:0000160">
    <property type="term" value="P:phosphorelay signal transduction system"/>
    <property type="evidence" value="ECO:0007669"/>
    <property type="project" value="InterPro"/>
</dbReference>
<keyword evidence="6" id="KW-1185">Reference proteome</keyword>
<accession>A0A8J7WTJ7</accession>
<dbReference type="Gene3D" id="1.10.10.10">
    <property type="entry name" value="Winged helix-like DNA-binding domain superfamily/Winged helix DNA-binding domain"/>
    <property type="match status" value="1"/>
</dbReference>
<dbReference type="CDD" id="cd06170">
    <property type="entry name" value="LuxR_C_like"/>
    <property type="match status" value="1"/>
</dbReference>